<protein>
    <submittedName>
        <fullName evidence="3">Nitrogenase maturation protein</fullName>
    </submittedName>
</protein>
<accession>A0A6F8ZDL0</accession>
<reference evidence="3 4" key="1">
    <citation type="submission" date="2020-02" db="EMBL/GenBank/DDBJ databases">
        <authorList>
            <person name="Hogendoorn C."/>
        </authorList>
    </citation>
    <scope>NUCLEOTIDE SEQUENCE [LARGE SCALE GENOMIC DNA]</scope>
    <source>
        <strain evidence="3">R501</strain>
    </source>
</reference>
<dbReference type="EMBL" id="LR778114">
    <property type="protein sequence ID" value="CAB1127958.1"/>
    <property type="molecule type" value="Genomic_DNA"/>
</dbReference>
<dbReference type="Proteomes" id="UP000503399">
    <property type="component" value="Chromosome"/>
</dbReference>
<organism evidence="3 4">
    <name type="scientific">Candidatus Hydrogenisulfobacillus filiaventi</name>
    <dbReference type="NCBI Taxonomy" id="2707344"/>
    <lineage>
        <taxon>Bacteria</taxon>
        <taxon>Bacillati</taxon>
        <taxon>Bacillota</taxon>
        <taxon>Clostridia</taxon>
        <taxon>Eubacteriales</taxon>
        <taxon>Clostridiales Family XVII. Incertae Sedis</taxon>
        <taxon>Candidatus Hydrogenisulfobacillus</taxon>
    </lineage>
</organism>
<comment type="similarity">
    <text evidence="1">Belongs to the NifZ family.</text>
</comment>
<dbReference type="GO" id="GO:0009399">
    <property type="term" value="P:nitrogen fixation"/>
    <property type="evidence" value="ECO:0007669"/>
    <property type="project" value="InterPro"/>
</dbReference>
<evidence type="ECO:0000313" key="4">
    <source>
        <dbReference type="Proteomes" id="UP000503399"/>
    </source>
</evidence>
<dbReference type="KEGG" id="hfv:R50_0452"/>
<gene>
    <name evidence="3" type="primary">nifZ</name>
    <name evidence="3" type="ORF">R50_0452</name>
</gene>
<proteinExistence type="inferred from homology"/>
<evidence type="ECO:0000256" key="1">
    <source>
        <dbReference type="ARBA" id="ARBA00008027"/>
    </source>
</evidence>
<sequence>MSGVFRFDLDQRVRLTRLIRNDGTYPGLERGAILARPGETGVVLERGFFLNDVVYAVLLDNGRTLGVREPELAPAPETDAAG</sequence>
<keyword evidence="4" id="KW-1185">Reference proteome</keyword>
<dbReference type="AlphaFoldDB" id="A0A6F8ZDL0"/>
<evidence type="ECO:0000256" key="2">
    <source>
        <dbReference type="ARBA" id="ARBA00023231"/>
    </source>
</evidence>
<dbReference type="InterPro" id="IPR007415">
    <property type="entry name" value="Nitrogenase_MoFe_mat_NifZ"/>
</dbReference>
<name>A0A6F8ZDL0_9FIRM</name>
<keyword evidence="2" id="KW-0535">Nitrogen fixation</keyword>
<evidence type="ECO:0000313" key="3">
    <source>
        <dbReference type="EMBL" id="CAB1127958.1"/>
    </source>
</evidence>
<dbReference type="Pfam" id="PF04319">
    <property type="entry name" value="NifZ"/>
    <property type="match status" value="1"/>
</dbReference>